<comment type="caution">
    <text evidence="7">The sequence shown here is derived from an EMBL/GenBank/DDBJ whole genome shotgun (WGS) entry which is preliminary data.</text>
</comment>
<evidence type="ECO:0000256" key="3">
    <source>
        <dbReference type="ARBA" id="ARBA00037882"/>
    </source>
</evidence>
<evidence type="ECO:0000256" key="1">
    <source>
        <dbReference type="ARBA" id="ARBA00023002"/>
    </source>
</evidence>
<accession>A0ABV3N3F7</accession>
<dbReference type="InterPro" id="IPR016187">
    <property type="entry name" value="CTDL_fold"/>
</dbReference>
<dbReference type="SUPFAM" id="SSF56436">
    <property type="entry name" value="C-type lectin-like"/>
    <property type="match status" value="1"/>
</dbReference>
<dbReference type="InterPro" id="IPR013216">
    <property type="entry name" value="Methyltransf_11"/>
</dbReference>
<evidence type="ECO:0000256" key="2">
    <source>
        <dbReference type="ARBA" id="ARBA00023004"/>
    </source>
</evidence>
<dbReference type="Pfam" id="PF12867">
    <property type="entry name" value="DinB_2"/>
    <property type="match status" value="1"/>
</dbReference>
<sequence length="734" mass="83600">MLVCYSHNIVFSLQADQEQHVATASQTLASGLPAPTKTLLLSGGSAEQKRQQLLNYFTQTWTLYESLFDCLADEKAYYNKAIPLRHPLVFYFGHTATFYVNKLMSGGLIAERIDAGIEAMMAIGVDEMSWDDLDTSHYPWPTLGELRDYRGKVRSLVERVINEMPLTLPITWDSPAWVILMGIEHERIHLETSSVLIRQLPLAWVKPQPHWPACPDARHDRASVPHNKLVAVDGARVTQGKTDDTYGWDNEYGTQVSEVKPFKASQMLASNAEYFEFISAGGYQDDRWWDEEGLGWRNFAQATMPTFWVGAVAQPGQLKLRLMTEEVPMPWDWPVEVNQLEAAAFCRWKADDSGKSVQLPSEAEWLLLREQLDGDQPDWQEAPGNINLAWWASSCPVDRFAQGNFFDLIGNVWQWTTTPINGLEGFKVHPLYDDFSTPTFDGKHALIKGGSWISTGNEALKSSRYAFRRHFFQHAGFRYVVSAHQEKMSTNPYETDSMVSQYLDFQYGPSCFGVTNYACALVEIACRMTPERGRALDIGCATGRASFELARHFEQVVGMDYSARFIDVALQLTSGEDFRYVTQEEGDLVEYRQIRLKDFDLGTEQASRIQFVQGDACNLKPQQDRYDLVLAANLIDRLRQPKRFLQDITRMLNSGGILMLSSPYTWLEEFTPKENWLGGIRENGEALTTYQALQRLLAADFEEVAAPQDVPFVIRETARKYQHTVAQLTVWRKR</sequence>
<evidence type="ECO:0000259" key="6">
    <source>
        <dbReference type="Pfam" id="PF12867"/>
    </source>
</evidence>
<dbReference type="InterPro" id="IPR005532">
    <property type="entry name" value="SUMF_dom"/>
</dbReference>
<evidence type="ECO:0000313" key="7">
    <source>
        <dbReference type="EMBL" id="MEW5290353.1"/>
    </source>
</evidence>
<dbReference type="Proteomes" id="UP001554567">
    <property type="component" value="Unassembled WGS sequence"/>
</dbReference>
<feature type="domain" description="Methyltransferase type 11" evidence="5">
    <location>
        <begin position="536"/>
        <end position="659"/>
    </location>
</feature>
<keyword evidence="2" id="KW-0408">Iron</keyword>
<dbReference type="CDD" id="cd02440">
    <property type="entry name" value="AdoMet_MTases"/>
    <property type="match status" value="1"/>
</dbReference>
<dbReference type="Pfam" id="PF03781">
    <property type="entry name" value="FGE-sulfatase"/>
    <property type="match status" value="1"/>
</dbReference>
<name>A0ABV3N3F7_9GAMM</name>
<dbReference type="RefSeq" id="WP_367167903.1">
    <property type="nucleotide sequence ID" value="NZ_JBFKZN010000007.1"/>
</dbReference>
<proteinExistence type="predicted"/>
<dbReference type="Pfam" id="PF08241">
    <property type="entry name" value="Methyltransf_11"/>
    <property type="match status" value="1"/>
</dbReference>
<dbReference type="Gene3D" id="3.40.50.150">
    <property type="entry name" value="Vaccinia Virus protein VP39"/>
    <property type="match status" value="1"/>
</dbReference>
<comment type="pathway">
    <text evidence="3">Amino-acid biosynthesis; ergothioneine biosynthesis.</text>
</comment>
<dbReference type="NCBIfam" id="TIGR04345">
    <property type="entry name" value="ovoA_Cterm"/>
    <property type="match status" value="1"/>
</dbReference>
<dbReference type="InterPro" id="IPR051043">
    <property type="entry name" value="Sulfatase_Mod_Factor_Kinase"/>
</dbReference>
<dbReference type="InterPro" id="IPR027625">
    <property type="entry name" value="OvoA_Cterm"/>
</dbReference>
<dbReference type="InterPro" id="IPR042095">
    <property type="entry name" value="SUMF_sf"/>
</dbReference>
<dbReference type="SUPFAM" id="SSF53335">
    <property type="entry name" value="S-adenosyl-L-methionine-dependent methyltransferases"/>
    <property type="match status" value="1"/>
</dbReference>
<feature type="domain" description="DinB-like" evidence="6">
    <location>
        <begin position="57"/>
        <end position="192"/>
    </location>
</feature>
<evidence type="ECO:0000259" key="4">
    <source>
        <dbReference type="Pfam" id="PF03781"/>
    </source>
</evidence>
<reference evidence="7 8" key="1">
    <citation type="submission" date="2024-07" db="EMBL/GenBank/DDBJ databases">
        <authorList>
            <person name="Dulla G.F.J."/>
            <person name="Delorm J.G."/>
        </authorList>
    </citation>
    <scope>NUCLEOTIDE SEQUENCE [LARGE SCALE GENOMIC DNA]</scope>
    <source>
        <strain evidence="7 8">JGD 233</strain>
    </source>
</reference>
<dbReference type="Gene3D" id="3.90.1580.10">
    <property type="entry name" value="paralog of FGE (formylglycine-generating enzyme)"/>
    <property type="match status" value="1"/>
</dbReference>
<keyword evidence="8" id="KW-1185">Reference proteome</keyword>
<gene>
    <name evidence="7" type="primary">ovoA</name>
    <name evidence="7" type="ORF">ABW286_14380</name>
</gene>
<keyword evidence="1" id="KW-0560">Oxidoreductase</keyword>
<dbReference type="InterPro" id="IPR029063">
    <property type="entry name" value="SAM-dependent_MTases_sf"/>
</dbReference>
<protein>
    <submittedName>
        <fullName evidence="7">5-histidylcysteine sulfoxide synthase</fullName>
    </submittedName>
</protein>
<evidence type="ECO:0000313" key="8">
    <source>
        <dbReference type="Proteomes" id="UP001554567"/>
    </source>
</evidence>
<dbReference type="NCBIfam" id="TIGR04344">
    <property type="entry name" value="ovoA_Nterm"/>
    <property type="match status" value="1"/>
</dbReference>
<dbReference type="InterPro" id="IPR024775">
    <property type="entry name" value="DinB-like"/>
</dbReference>
<feature type="domain" description="Sulfatase-modifying factor enzyme-like" evidence="4">
    <location>
        <begin position="228"/>
        <end position="480"/>
    </location>
</feature>
<dbReference type="EMBL" id="JBFKZN010000007">
    <property type="protein sequence ID" value="MEW5290353.1"/>
    <property type="molecule type" value="Genomic_DNA"/>
</dbReference>
<dbReference type="InterPro" id="IPR027577">
    <property type="entry name" value="OvoA_Nterm"/>
</dbReference>
<evidence type="ECO:0000259" key="5">
    <source>
        <dbReference type="Pfam" id="PF08241"/>
    </source>
</evidence>
<dbReference type="PANTHER" id="PTHR23150">
    <property type="entry name" value="SULFATASE MODIFYING FACTOR 1, 2"/>
    <property type="match status" value="1"/>
</dbReference>
<dbReference type="PANTHER" id="PTHR23150:SF26">
    <property type="entry name" value="GENERIC METHYLTRANSFERASE"/>
    <property type="match status" value="1"/>
</dbReference>
<organism evidence="7 8">
    <name type="scientific">Erwinia papayae</name>
    <dbReference type="NCBI Taxonomy" id="206499"/>
    <lineage>
        <taxon>Bacteria</taxon>
        <taxon>Pseudomonadati</taxon>
        <taxon>Pseudomonadota</taxon>
        <taxon>Gammaproteobacteria</taxon>
        <taxon>Enterobacterales</taxon>
        <taxon>Erwiniaceae</taxon>
        <taxon>Erwinia</taxon>
    </lineage>
</organism>